<dbReference type="EMBL" id="CP076022">
    <property type="protein sequence ID" value="QWC11476.1"/>
    <property type="molecule type" value="Genomic_DNA"/>
</dbReference>
<protein>
    <submittedName>
        <fullName evidence="2">Uncharacterized protein</fullName>
    </submittedName>
</protein>
<keyword evidence="3" id="KW-1185">Reference proteome</keyword>
<evidence type="ECO:0000256" key="1">
    <source>
        <dbReference type="SAM" id="MobiDB-lite"/>
    </source>
</evidence>
<feature type="compositionally biased region" description="Basic residues" evidence="1">
    <location>
        <begin position="81"/>
        <end position="90"/>
    </location>
</feature>
<dbReference type="Proteomes" id="UP000676885">
    <property type="component" value="Chromosome"/>
</dbReference>
<organism evidence="2 3">
    <name type="scientific">Arthrobacter jiangjiafuii</name>
    <dbReference type="NCBI Taxonomy" id="2817475"/>
    <lineage>
        <taxon>Bacteria</taxon>
        <taxon>Bacillati</taxon>
        <taxon>Actinomycetota</taxon>
        <taxon>Actinomycetes</taxon>
        <taxon>Micrococcales</taxon>
        <taxon>Micrococcaceae</taxon>
        <taxon>Arthrobacter</taxon>
    </lineage>
</organism>
<sequence length="90" mass="9611">MNGPDSPTCAEIDEDSDVESRVADYTIGTRLVYGAFAWSQEAQVRSLFTALASKHGVAVALVSDGGEILRPSAPGADKSAKPARKRFWGR</sequence>
<evidence type="ECO:0000313" key="3">
    <source>
        <dbReference type="Proteomes" id="UP000676885"/>
    </source>
</evidence>
<dbReference type="KEGG" id="ajg:KKR91_08010"/>
<gene>
    <name evidence="2" type="ORF">KKR91_08010</name>
</gene>
<proteinExistence type="predicted"/>
<evidence type="ECO:0000313" key="2">
    <source>
        <dbReference type="EMBL" id="QWC11476.1"/>
    </source>
</evidence>
<dbReference type="RefSeq" id="WP_210228480.1">
    <property type="nucleotide sequence ID" value="NZ_CP076022.1"/>
</dbReference>
<accession>A0A975M7N3</accession>
<feature type="region of interest" description="Disordered" evidence="1">
    <location>
        <begin position="70"/>
        <end position="90"/>
    </location>
</feature>
<reference evidence="2 3" key="1">
    <citation type="submission" date="2021-05" db="EMBL/GenBank/DDBJ databases">
        <title>Novel species in genus Arthrobacter.</title>
        <authorList>
            <person name="Zhang G."/>
        </authorList>
    </citation>
    <scope>NUCLEOTIDE SEQUENCE [LARGE SCALE GENOMIC DNA]</scope>
    <source>
        <strain evidence="3">zg-ZUI227</strain>
    </source>
</reference>
<dbReference type="AlphaFoldDB" id="A0A975M7N3"/>
<name>A0A975M7N3_9MICC</name>